<dbReference type="InterPro" id="IPR011991">
    <property type="entry name" value="ArsR-like_HTH"/>
</dbReference>
<dbReference type="AlphaFoldDB" id="A0A4Z1E9W7"/>
<dbReference type="PANTHER" id="PTHR18964">
    <property type="entry name" value="ROK (REPRESSOR, ORF, KINASE) FAMILY"/>
    <property type="match status" value="1"/>
</dbReference>
<dbReference type="EMBL" id="RHPJ01000001">
    <property type="protein sequence ID" value="TGO06231.1"/>
    <property type="molecule type" value="Genomic_DNA"/>
</dbReference>
<dbReference type="OrthoDB" id="3189808at2"/>
<dbReference type="RefSeq" id="WP_135848466.1">
    <property type="nucleotide sequence ID" value="NZ_RHPJ01000001.1"/>
</dbReference>
<accession>A0A4Z1E9W7</accession>
<gene>
    <name evidence="3" type="ORF">SERN_0423</name>
</gene>
<keyword evidence="4" id="KW-1185">Reference proteome</keyword>
<dbReference type="CDD" id="cd24076">
    <property type="entry name" value="ASKHA_ATPase_ROK_BsXylR-like"/>
    <property type="match status" value="1"/>
</dbReference>
<dbReference type="Pfam" id="PF00480">
    <property type="entry name" value="ROK"/>
    <property type="match status" value="1"/>
</dbReference>
<protein>
    <submittedName>
        <fullName evidence="3">Mlc, transcriptional repressor of MalT</fullName>
    </submittedName>
</protein>
<evidence type="ECO:0000313" key="3">
    <source>
        <dbReference type="EMBL" id="TGO06231.1"/>
    </source>
</evidence>
<sequence>MSGGWATGSQTSLREANRAAILDSVKRYGGLTQVELVGSTGLSAATISTIVKELTSSGLVEVRPTSRSGRRAQLVTVARRVGLAIGVQVGTRHLRVALGDFGGEVIADQTLPLPSEHRIDTTLDRTALLIVDLLDRVGATLDELVGIAMAVPAPVDVATGLISVRGVMRGWDDEPVAQVMSKRLGKPVWVDNDANLGALAEATLGAGRPFADVLYVRASHGIGAGIVLGGRLHRGFAGTAGEIGHVQVDPQGAICRCGSRGCLDTVVGADALLAPLAGSHGALTLRDVMHRAMAGDPGCTRVVADAGEAIGAVLASAAQALNPQVVVVGGELAETGEMLLDPMRRELRRGMLPNLIAPIDIVPAMLGQQAEVMGALATVLENTDVADTVDRAATTREEER</sequence>
<dbReference type="Proteomes" id="UP000297318">
    <property type="component" value="Unassembled WGS sequence"/>
</dbReference>
<dbReference type="Gene3D" id="3.30.420.40">
    <property type="match status" value="2"/>
</dbReference>
<name>A0A4Z1E9W7_9MICO</name>
<dbReference type="InterPro" id="IPR036388">
    <property type="entry name" value="WH-like_DNA-bd_sf"/>
</dbReference>
<dbReference type="PANTHER" id="PTHR18964:SF173">
    <property type="entry name" value="GLUCOKINASE"/>
    <property type="match status" value="1"/>
</dbReference>
<dbReference type="GO" id="GO:0003700">
    <property type="term" value="F:DNA-binding transcription factor activity"/>
    <property type="evidence" value="ECO:0007669"/>
    <property type="project" value="InterPro"/>
</dbReference>
<dbReference type="SUPFAM" id="SSF46785">
    <property type="entry name" value="Winged helix' DNA-binding domain"/>
    <property type="match status" value="1"/>
</dbReference>
<dbReference type="InterPro" id="IPR000600">
    <property type="entry name" value="ROK"/>
</dbReference>
<dbReference type="Pfam" id="PF12802">
    <property type="entry name" value="MarR_2"/>
    <property type="match status" value="1"/>
</dbReference>
<comment type="caution">
    <text evidence="3">The sequence shown here is derived from an EMBL/GenBank/DDBJ whole genome shotgun (WGS) entry which is preliminary data.</text>
</comment>
<proteinExistence type="inferred from homology"/>
<evidence type="ECO:0000313" key="4">
    <source>
        <dbReference type="Proteomes" id="UP000297318"/>
    </source>
</evidence>
<comment type="similarity">
    <text evidence="1">Belongs to the ROK (NagC/XylR) family.</text>
</comment>
<dbReference type="SUPFAM" id="SSF53067">
    <property type="entry name" value="Actin-like ATPase domain"/>
    <property type="match status" value="1"/>
</dbReference>
<dbReference type="InterPro" id="IPR000835">
    <property type="entry name" value="HTH_MarR-typ"/>
</dbReference>
<reference evidence="3 4" key="1">
    <citation type="submission" date="2018-11" db="EMBL/GenBank/DDBJ databases">
        <title>Complete genome sequencing of the Actinobacteria Serinibacter sp. K3-2.</title>
        <authorList>
            <person name="Rakitin A.L."/>
            <person name="Beletsky A.V."/>
            <person name="Mardanov A.V."/>
            <person name="Ravin N.V."/>
            <person name="Gromova A.S."/>
            <person name="Filippova S.N."/>
            <person name="Gal'Chenko V.F."/>
        </authorList>
    </citation>
    <scope>NUCLEOTIDE SEQUENCE [LARGE SCALE GENOMIC DNA]</scope>
    <source>
        <strain evidence="3 4">K3-2</strain>
    </source>
</reference>
<evidence type="ECO:0000256" key="1">
    <source>
        <dbReference type="ARBA" id="ARBA00006479"/>
    </source>
</evidence>
<organism evidence="3 4">
    <name type="scientific">Serinibacter arcticus</name>
    <dbReference type="NCBI Taxonomy" id="1655435"/>
    <lineage>
        <taxon>Bacteria</taxon>
        <taxon>Bacillati</taxon>
        <taxon>Actinomycetota</taxon>
        <taxon>Actinomycetes</taxon>
        <taxon>Micrococcales</taxon>
        <taxon>Beutenbergiaceae</taxon>
        <taxon>Serinibacter</taxon>
    </lineage>
</organism>
<feature type="domain" description="HTH marR-type" evidence="2">
    <location>
        <begin position="19"/>
        <end position="71"/>
    </location>
</feature>
<dbReference type="InterPro" id="IPR043129">
    <property type="entry name" value="ATPase_NBD"/>
</dbReference>
<dbReference type="CDD" id="cd00090">
    <property type="entry name" value="HTH_ARSR"/>
    <property type="match status" value="1"/>
</dbReference>
<dbReference type="InterPro" id="IPR036390">
    <property type="entry name" value="WH_DNA-bd_sf"/>
</dbReference>
<evidence type="ECO:0000259" key="2">
    <source>
        <dbReference type="Pfam" id="PF12802"/>
    </source>
</evidence>
<dbReference type="Gene3D" id="1.10.10.10">
    <property type="entry name" value="Winged helix-like DNA-binding domain superfamily/Winged helix DNA-binding domain"/>
    <property type="match status" value="1"/>
</dbReference>